<reference evidence="2 3" key="1">
    <citation type="journal article" date="2024" name="G3 (Bethesda)">
        <title>Genome assembly of Hibiscus sabdariffa L. provides insights into metabolisms of medicinal natural products.</title>
        <authorList>
            <person name="Kim T."/>
        </authorList>
    </citation>
    <scope>NUCLEOTIDE SEQUENCE [LARGE SCALE GENOMIC DNA]</scope>
    <source>
        <strain evidence="2">TK-2024</strain>
        <tissue evidence="2">Old leaves</tissue>
    </source>
</reference>
<name>A0ABR2G090_9ROSI</name>
<keyword evidence="3" id="KW-1185">Reference proteome</keyword>
<proteinExistence type="predicted"/>
<organism evidence="2 3">
    <name type="scientific">Hibiscus sabdariffa</name>
    <name type="common">roselle</name>
    <dbReference type="NCBI Taxonomy" id="183260"/>
    <lineage>
        <taxon>Eukaryota</taxon>
        <taxon>Viridiplantae</taxon>
        <taxon>Streptophyta</taxon>
        <taxon>Embryophyta</taxon>
        <taxon>Tracheophyta</taxon>
        <taxon>Spermatophyta</taxon>
        <taxon>Magnoliopsida</taxon>
        <taxon>eudicotyledons</taxon>
        <taxon>Gunneridae</taxon>
        <taxon>Pentapetalae</taxon>
        <taxon>rosids</taxon>
        <taxon>malvids</taxon>
        <taxon>Malvales</taxon>
        <taxon>Malvaceae</taxon>
        <taxon>Malvoideae</taxon>
        <taxon>Hibiscus</taxon>
    </lineage>
</organism>
<sequence>MVKVDTSTKLQYGDWLRVASKKHQEDFSRLRGRIRYHDVRSSSNVHGNDLGKGADVAEPNLSTPTDADLRGKMSDDNLVVDPLDISSIETEHELCHLVGIVSKLVGHELLDISSVGSRAVTKYAAHVPTTATHLVVVGKVATTNSALKATVRKVDDISRLVSTLSNFDAWLAM</sequence>
<evidence type="ECO:0000256" key="1">
    <source>
        <dbReference type="SAM" id="MobiDB-lite"/>
    </source>
</evidence>
<feature type="region of interest" description="Disordered" evidence="1">
    <location>
        <begin position="41"/>
        <end position="69"/>
    </location>
</feature>
<gene>
    <name evidence="2" type="ORF">V6N12_024169</name>
</gene>
<evidence type="ECO:0000313" key="3">
    <source>
        <dbReference type="Proteomes" id="UP001472677"/>
    </source>
</evidence>
<accession>A0ABR2G090</accession>
<comment type="caution">
    <text evidence="2">The sequence shown here is derived from an EMBL/GenBank/DDBJ whole genome shotgun (WGS) entry which is preliminary data.</text>
</comment>
<evidence type="ECO:0000313" key="2">
    <source>
        <dbReference type="EMBL" id="KAK8589778.1"/>
    </source>
</evidence>
<dbReference type="Proteomes" id="UP001472677">
    <property type="component" value="Unassembled WGS sequence"/>
</dbReference>
<protein>
    <submittedName>
        <fullName evidence="2">Uncharacterized protein</fullName>
    </submittedName>
</protein>
<dbReference type="EMBL" id="JBBPBM010000004">
    <property type="protein sequence ID" value="KAK8589778.1"/>
    <property type="molecule type" value="Genomic_DNA"/>
</dbReference>